<feature type="transmembrane region" description="Helical" evidence="8">
    <location>
        <begin position="212"/>
        <end position="230"/>
    </location>
</feature>
<keyword evidence="4 8" id="KW-0812">Transmembrane</keyword>
<evidence type="ECO:0000256" key="4">
    <source>
        <dbReference type="ARBA" id="ARBA00022692"/>
    </source>
</evidence>
<feature type="transmembrane region" description="Helical" evidence="8">
    <location>
        <begin position="131"/>
        <end position="152"/>
    </location>
</feature>
<evidence type="ECO:0000256" key="3">
    <source>
        <dbReference type="ARBA" id="ARBA00022679"/>
    </source>
</evidence>
<sequence>MIFALLLVGVFVASWLMTFYLRRYALRNSLVDVPNARSSHSIPTPRGGGVSIVVSFLGALCVCALTGVISWGVFAGLFGAGAVVALIGFADDHGHIAARWRLLGHFTAAAWFLFCVGGLAPLNLFGFIIDLGWWGSALAAIYLVWLLNLYNFMDGIDGIAGAEAICVCLGGAFLYWLGGFTNELWVPLLLASACAGFLIWNFPPAKIFMGDAGSGFLGLILGGLALQAAWVAPQLLWSWLILAGVFIVDATYTMLHRLIRGERVYEAHRSHAYQYASRHHLSHMKITLAVILINVLWLAPLALWVGWGSLDGSVGLLIAYLPLIVLAVMYNAGKAET</sequence>
<keyword evidence="3 9" id="KW-0808">Transferase</keyword>
<evidence type="ECO:0000256" key="7">
    <source>
        <dbReference type="PIRSR" id="PIRSR600715-1"/>
    </source>
</evidence>
<feature type="transmembrane region" description="Helical" evidence="8">
    <location>
        <begin position="102"/>
        <end position="125"/>
    </location>
</feature>
<evidence type="ECO:0000256" key="6">
    <source>
        <dbReference type="ARBA" id="ARBA00023136"/>
    </source>
</evidence>
<dbReference type="GO" id="GO:0005886">
    <property type="term" value="C:plasma membrane"/>
    <property type="evidence" value="ECO:0007669"/>
    <property type="project" value="UniProtKB-SubCell"/>
</dbReference>
<feature type="transmembrane region" description="Helical" evidence="8">
    <location>
        <begin position="184"/>
        <end position="200"/>
    </location>
</feature>
<evidence type="ECO:0000256" key="2">
    <source>
        <dbReference type="ARBA" id="ARBA00022475"/>
    </source>
</evidence>
<dbReference type="EMBL" id="MOBK01000002">
    <property type="protein sequence ID" value="RON22925.1"/>
    <property type="molecule type" value="Genomic_DNA"/>
</dbReference>
<keyword evidence="7" id="KW-0479">Metal-binding</keyword>
<feature type="transmembrane region" description="Helical" evidence="8">
    <location>
        <begin position="47"/>
        <end position="67"/>
    </location>
</feature>
<evidence type="ECO:0000313" key="10">
    <source>
        <dbReference type="Proteomes" id="UP000285636"/>
    </source>
</evidence>
<feature type="transmembrane region" description="Helical" evidence="8">
    <location>
        <begin position="73"/>
        <end position="90"/>
    </location>
</feature>
<evidence type="ECO:0000256" key="8">
    <source>
        <dbReference type="SAM" id="Phobius"/>
    </source>
</evidence>
<keyword evidence="5 8" id="KW-1133">Transmembrane helix</keyword>
<dbReference type="PANTHER" id="PTHR22926:SF3">
    <property type="entry name" value="UNDECAPRENYL-PHOSPHATE ALPHA-N-ACETYLGLUCOSAMINYL 1-PHOSPHATE TRANSFERASE"/>
    <property type="match status" value="1"/>
</dbReference>
<organism evidence="9 10">
    <name type="scientific">Pseudomonas brassicacearum</name>
    <dbReference type="NCBI Taxonomy" id="930166"/>
    <lineage>
        <taxon>Bacteria</taxon>
        <taxon>Pseudomonadati</taxon>
        <taxon>Pseudomonadota</taxon>
        <taxon>Gammaproteobacteria</taxon>
        <taxon>Pseudomonadales</taxon>
        <taxon>Pseudomonadaceae</taxon>
        <taxon>Pseudomonas</taxon>
    </lineage>
</organism>
<feature type="binding site" evidence="7">
    <location>
        <position position="151"/>
    </location>
    <ligand>
        <name>Mg(2+)</name>
        <dbReference type="ChEBI" id="CHEBI:18420"/>
    </ligand>
</feature>
<dbReference type="Pfam" id="PF00953">
    <property type="entry name" value="Glycos_transf_4"/>
    <property type="match status" value="1"/>
</dbReference>
<feature type="transmembrane region" description="Helical" evidence="8">
    <location>
        <begin position="286"/>
        <end position="307"/>
    </location>
</feature>
<name>A0A423IBW4_9PSED</name>
<evidence type="ECO:0000313" key="9">
    <source>
        <dbReference type="EMBL" id="RON22925.1"/>
    </source>
</evidence>
<dbReference type="GO" id="GO:0016780">
    <property type="term" value="F:phosphotransferase activity, for other substituted phosphate groups"/>
    <property type="evidence" value="ECO:0007669"/>
    <property type="project" value="InterPro"/>
</dbReference>
<dbReference type="GO" id="GO:0044038">
    <property type="term" value="P:cell wall macromolecule biosynthetic process"/>
    <property type="evidence" value="ECO:0007669"/>
    <property type="project" value="TreeGrafter"/>
</dbReference>
<feature type="transmembrane region" description="Helical" evidence="8">
    <location>
        <begin position="159"/>
        <end position="178"/>
    </location>
</feature>
<dbReference type="GO" id="GO:0071555">
    <property type="term" value="P:cell wall organization"/>
    <property type="evidence" value="ECO:0007669"/>
    <property type="project" value="TreeGrafter"/>
</dbReference>
<dbReference type="InterPro" id="IPR000715">
    <property type="entry name" value="Glycosyl_transferase_4"/>
</dbReference>
<dbReference type="PANTHER" id="PTHR22926">
    <property type="entry name" value="PHOSPHO-N-ACETYLMURAMOYL-PENTAPEPTIDE-TRANSFERASE"/>
    <property type="match status" value="1"/>
</dbReference>
<evidence type="ECO:0000256" key="1">
    <source>
        <dbReference type="ARBA" id="ARBA00004651"/>
    </source>
</evidence>
<accession>A0A423IBW4</accession>
<feature type="binding site" evidence="7">
    <location>
        <position position="211"/>
    </location>
    <ligand>
        <name>Mg(2+)</name>
        <dbReference type="ChEBI" id="CHEBI:18420"/>
    </ligand>
</feature>
<feature type="transmembrane region" description="Helical" evidence="8">
    <location>
        <begin position="6"/>
        <end position="26"/>
    </location>
</feature>
<reference evidence="9 10" key="1">
    <citation type="submission" date="2016-10" db="EMBL/GenBank/DDBJ databases">
        <title>Comparative genome analysis of multiple Pseudomonas spp. focuses on biocontrol and plant growth promoting traits.</title>
        <authorList>
            <person name="Tao X.-Y."/>
            <person name="Taylor C.G."/>
        </authorList>
    </citation>
    <scope>NUCLEOTIDE SEQUENCE [LARGE SCALE GENOMIC DNA]</scope>
    <source>
        <strain evidence="9 10">38D7</strain>
    </source>
</reference>
<feature type="transmembrane region" description="Helical" evidence="8">
    <location>
        <begin position="313"/>
        <end position="332"/>
    </location>
</feature>
<gene>
    <name evidence="9" type="ORF">BK660_06615</name>
</gene>
<comment type="cofactor">
    <cofactor evidence="7">
        <name>Mg(2+)</name>
        <dbReference type="ChEBI" id="CHEBI:18420"/>
    </cofactor>
</comment>
<evidence type="ECO:0000256" key="5">
    <source>
        <dbReference type="ARBA" id="ARBA00022989"/>
    </source>
</evidence>
<keyword evidence="7" id="KW-0460">Magnesium</keyword>
<dbReference type="RefSeq" id="WP_123432691.1">
    <property type="nucleotide sequence ID" value="NZ_MOBK01000002.1"/>
</dbReference>
<dbReference type="GO" id="GO:0046872">
    <property type="term" value="F:metal ion binding"/>
    <property type="evidence" value="ECO:0007669"/>
    <property type="project" value="UniProtKB-KW"/>
</dbReference>
<keyword evidence="2" id="KW-1003">Cell membrane</keyword>
<dbReference type="Proteomes" id="UP000285636">
    <property type="component" value="Unassembled WGS sequence"/>
</dbReference>
<feature type="transmembrane region" description="Helical" evidence="8">
    <location>
        <begin position="236"/>
        <end position="255"/>
    </location>
</feature>
<dbReference type="AlphaFoldDB" id="A0A423IBW4"/>
<dbReference type="GO" id="GO:0009103">
    <property type="term" value="P:lipopolysaccharide biosynthetic process"/>
    <property type="evidence" value="ECO:0007669"/>
    <property type="project" value="TreeGrafter"/>
</dbReference>
<dbReference type="CDD" id="cd06854">
    <property type="entry name" value="GT_WbpL_WbcO_like"/>
    <property type="match status" value="1"/>
</dbReference>
<protein>
    <submittedName>
        <fullName evidence="9">Glycosyl transferase</fullName>
    </submittedName>
</protein>
<comment type="caution">
    <text evidence="9">The sequence shown here is derived from an EMBL/GenBank/DDBJ whole genome shotgun (WGS) entry which is preliminary data.</text>
</comment>
<comment type="subcellular location">
    <subcellularLocation>
        <location evidence="1">Cell membrane</location>
        <topology evidence="1">Multi-pass membrane protein</topology>
    </subcellularLocation>
</comment>
<proteinExistence type="predicted"/>
<keyword evidence="6 8" id="KW-0472">Membrane</keyword>